<accession>B9TEJ6</accession>
<dbReference type="EMBL" id="EQ979058">
    <property type="protein sequence ID" value="EEF25718.1"/>
    <property type="molecule type" value="Genomic_DNA"/>
</dbReference>
<keyword evidence="2" id="KW-1185">Reference proteome</keyword>
<name>B9TEJ6_RICCO</name>
<sequence>MDHVVLDRVPVHEQTVGARILHAPLQPHARTAARPLEQRRGGTHARFELLFHAGLDQDFRAFDDHVLPFDG</sequence>
<gene>
    <name evidence="1" type="ORF">RCOM_1790250</name>
</gene>
<dbReference type="AlphaFoldDB" id="B9TEJ6"/>
<organism evidence="1 2">
    <name type="scientific">Ricinus communis</name>
    <name type="common">Castor bean</name>
    <dbReference type="NCBI Taxonomy" id="3988"/>
    <lineage>
        <taxon>Eukaryota</taxon>
        <taxon>Viridiplantae</taxon>
        <taxon>Streptophyta</taxon>
        <taxon>Embryophyta</taxon>
        <taxon>Tracheophyta</taxon>
        <taxon>Spermatophyta</taxon>
        <taxon>Magnoliopsida</taxon>
        <taxon>eudicotyledons</taxon>
        <taxon>Gunneridae</taxon>
        <taxon>Pentapetalae</taxon>
        <taxon>rosids</taxon>
        <taxon>fabids</taxon>
        <taxon>Malpighiales</taxon>
        <taxon>Euphorbiaceae</taxon>
        <taxon>Acalyphoideae</taxon>
        <taxon>Acalypheae</taxon>
        <taxon>Ricinus</taxon>
    </lineage>
</organism>
<proteinExistence type="predicted"/>
<evidence type="ECO:0000313" key="1">
    <source>
        <dbReference type="EMBL" id="EEF25718.1"/>
    </source>
</evidence>
<evidence type="ECO:0000313" key="2">
    <source>
        <dbReference type="Proteomes" id="UP000008311"/>
    </source>
</evidence>
<protein>
    <submittedName>
        <fullName evidence="1">Uncharacterized protein</fullName>
    </submittedName>
</protein>
<dbReference type="InParanoid" id="B9TEJ6"/>
<dbReference type="Proteomes" id="UP000008311">
    <property type="component" value="Unassembled WGS sequence"/>
</dbReference>
<reference evidence="2" key="1">
    <citation type="journal article" date="2010" name="Nat. Biotechnol.">
        <title>Draft genome sequence of the oilseed species Ricinus communis.</title>
        <authorList>
            <person name="Chan A.P."/>
            <person name="Crabtree J."/>
            <person name="Zhao Q."/>
            <person name="Lorenzi H."/>
            <person name="Orvis J."/>
            <person name="Puiu D."/>
            <person name="Melake-Berhan A."/>
            <person name="Jones K.M."/>
            <person name="Redman J."/>
            <person name="Chen G."/>
            <person name="Cahoon E.B."/>
            <person name="Gedil M."/>
            <person name="Stanke M."/>
            <person name="Haas B.J."/>
            <person name="Wortman J.R."/>
            <person name="Fraser-Liggett C.M."/>
            <person name="Ravel J."/>
            <person name="Rabinowicz P.D."/>
        </authorList>
    </citation>
    <scope>NUCLEOTIDE SEQUENCE [LARGE SCALE GENOMIC DNA]</scope>
    <source>
        <strain evidence="2">cv. Hale</strain>
    </source>
</reference>